<protein>
    <submittedName>
        <fullName evidence="2">Uncharacterized protein</fullName>
    </submittedName>
</protein>
<evidence type="ECO:0000313" key="2">
    <source>
        <dbReference type="EMBL" id="RJT40078.1"/>
    </source>
</evidence>
<gene>
    <name evidence="2" type="ORF">D3227_11945</name>
</gene>
<evidence type="ECO:0000313" key="3">
    <source>
        <dbReference type="Proteomes" id="UP000272706"/>
    </source>
</evidence>
<accession>A0A3A5L2F0</accession>
<dbReference type="RefSeq" id="WP_147377594.1">
    <property type="nucleotide sequence ID" value="NZ_QZWZ01000007.1"/>
</dbReference>
<dbReference type="Proteomes" id="UP000272706">
    <property type="component" value="Unassembled WGS sequence"/>
</dbReference>
<feature type="region of interest" description="Disordered" evidence="1">
    <location>
        <begin position="127"/>
        <end position="171"/>
    </location>
</feature>
<dbReference type="OrthoDB" id="8450344at2"/>
<keyword evidence="3" id="KW-1185">Reference proteome</keyword>
<proteinExistence type="predicted"/>
<reference evidence="2 3" key="1">
    <citation type="submission" date="2018-09" db="EMBL/GenBank/DDBJ databases">
        <title>Mesorhizobium carmichaelinearum sp. nov. isolated from Carmichaelinea spp. root nodules in New Zealand.</title>
        <authorList>
            <person name="De Meyer S.E."/>
        </authorList>
    </citation>
    <scope>NUCLEOTIDE SEQUENCE [LARGE SCALE GENOMIC DNA]</scope>
    <source>
        <strain evidence="2 3">ICMP19557</strain>
    </source>
</reference>
<dbReference type="AlphaFoldDB" id="A0A3A5L2F0"/>
<feature type="region of interest" description="Disordered" evidence="1">
    <location>
        <begin position="87"/>
        <end position="108"/>
    </location>
</feature>
<organism evidence="2 3">
    <name type="scientific">Mesorhizobium waimense</name>
    <dbReference type="NCBI Taxonomy" id="1300307"/>
    <lineage>
        <taxon>Bacteria</taxon>
        <taxon>Pseudomonadati</taxon>
        <taxon>Pseudomonadota</taxon>
        <taxon>Alphaproteobacteria</taxon>
        <taxon>Hyphomicrobiales</taxon>
        <taxon>Phyllobacteriaceae</taxon>
        <taxon>Mesorhizobium</taxon>
    </lineage>
</organism>
<evidence type="ECO:0000256" key="1">
    <source>
        <dbReference type="SAM" id="MobiDB-lite"/>
    </source>
</evidence>
<name>A0A3A5L2F0_9HYPH</name>
<dbReference type="EMBL" id="QZWZ01000007">
    <property type="protein sequence ID" value="RJT40078.1"/>
    <property type="molecule type" value="Genomic_DNA"/>
</dbReference>
<comment type="caution">
    <text evidence="2">The sequence shown here is derived from an EMBL/GenBank/DDBJ whole genome shotgun (WGS) entry which is preliminary data.</text>
</comment>
<sequence length="221" mass="23123">MPQGSINRAVGGVLGEIAPQHPQPSTLGPSAAEANVINKTRQDINAQVRPLYEAAERQTVPDSQFAQIAADPRYAAGVERLRANPELAPDHTTSPVGSAGRVVPQPLPPNTVKVIDAVTKDLNARGESLATKSHPLYAPSSPARARSPQLTPVASPARPRQSTPKLSPSKKRFVRIVLSPIEQGPVGRVAAAGDTTAAGNAILPANLLAGPLARPEKRRDG</sequence>
<feature type="region of interest" description="Disordered" evidence="1">
    <location>
        <begin position="1"/>
        <end position="30"/>
    </location>
</feature>